<evidence type="ECO:0000313" key="2">
    <source>
        <dbReference type="Proteomes" id="UP001150538"/>
    </source>
</evidence>
<dbReference type="Gene3D" id="2.70.50.70">
    <property type="match status" value="1"/>
</dbReference>
<dbReference type="AlphaFoldDB" id="A0A9W8A595"/>
<dbReference type="PANTHER" id="PTHR36182:SF1">
    <property type="entry name" value="PROTEIN, PUTATIVE (AFU_ORTHOLOGUE AFUA_6G10930)-RELATED"/>
    <property type="match status" value="1"/>
</dbReference>
<evidence type="ECO:0000313" key="1">
    <source>
        <dbReference type="EMBL" id="KAJ1919427.1"/>
    </source>
</evidence>
<protein>
    <submittedName>
        <fullName evidence="1">Uncharacterized protein</fullName>
    </submittedName>
</protein>
<dbReference type="Proteomes" id="UP001150538">
    <property type="component" value="Unassembled WGS sequence"/>
</dbReference>
<reference evidence="1" key="1">
    <citation type="submission" date="2022-07" db="EMBL/GenBank/DDBJ databases">
        <title>Phylogenomic reconstructions and comparative analyses of Kickxellomycotina fungi.</title>
        <authorList>
            <person name="Reynolds N.K."/>
            <person name="Stajich J.E."/>
            <person name="Barry K."/>
            <person name="Grigoriev I.V."/>
            <person name="Crous P."/>
            <person name="Smith M.E."/>
        </authorList>
    </citation>
    <scope>NUCLEOTIDE SEQUENCE</scope>
    <source>
        <strain evidence="1">NBRC 100468</strain>
    </source>
</reference>
<dbReference type="PANTHER" id="PTHR36182">
    <property type="entry name" value="PROTEIN, PUTATIVE (AFU_ORTHOLOGUE AFUA_6G10930)-RELATED"/>
    <property type="match status" value="1"/>
</dbReference>
<name>A0A9W8A595_9FUNG</name>
<gene>
    <name evidence="1" type="ORF">H4219_002019</name>
</gene>
<dbReference type="EMBL" id="JANBPU010000027">
    <property type="protein sequence ID" value="KAJ1919427.1"/>
    <property type="molecule type" value="Genomic_DNA"/>
</dbReference>
<accession>A0A9W8A595</accession>
<dbReference type="OrthoDB" id="2342176at2759"/>
<keyword evidence="2" id="KW-1185">Reference proteome</keyword>
<comment type="caution">
    <text evidence="1">The sequence shown here is derived from an EMBL/GenBank/DDBJ whole genome shotgun (WGS) entry which is preliminary data.</text>
</comment>
<proteinExistence type="predicted"/>
<sequence>MGQHKYNPATKKIHELVEKYSFETRNIAKLFYIAAVDARKHGNSSKHLKKLEKFINAHPNCVSKLNNWVYGFLNKMKNTNAQLGIDARHIVETYFNILAIMALITAEELLKTPEDTWDLFGKLVEKAQIFGNILNKGMLKTSIQDPNIILKLNTSIDLVKGHLFYARDSTGNISYGHIAIVEPVPRKGGEDRSPIGSVQQNTGLPICHNATPETPKVTVKAGGTLALKFSPNGAAHGGGHCQFAISYDNKQFAVIQDELKHCFKGAPSSDNAVVISSYDIKLPAELPSGTATIAWTWINAIGNREYYMGCVDVTVEGGSGDSFTGPELLFVNHPTLGGGKTIPEFNGNYETGLDLFKGRPKITIKGSGGAAQPAYATGGAAPAITPSANGYGASFISAADSAAVRAASSLVALSAPTSLYSTTTGEAGVGASAAYLPGAGATSLFAASCTPAPATAADSIAVSSPPVPLY</sequence>
<organism evidence="1 2">
    <name type="scientific">Mycoemilia scoparia</name>
    <dbReference type="NCBI Taxonomy" id="417184"/>
    <lineage>
        <taxon>Eukaryota</taxon>
        <taxon>Fungi</taxon>
        <taxon>Fungi incertae sedis</taxon>
        <taxon>Zoopagomycota</taxon>
        <taxon>Kickxellomycotina</taxon>
        <taxon>Kickxellomycetes</taxon>
        <taxon>Kickxellales</taxon>
        <taxon>Kickxellaceae</taxon>
        <taxon>Mycoemilia</taxon>
    </lineage>
</organism>